<dbReference type="Proteomes" id="UP000192132">
    <property type="component" value="Unassembled WGS sequence"/>
</dbReference>
<reference evidence="1 2" key="1">
    <citation type="submission" date="2016-10" db="EMBL/GenBank/DDBJ databases">
        <title>Draft Genome sequence of Alkanindiges sp. strain H1.</title>
        <authorList>
            <person name="Subhash Y."/>
            <person name="Lee S."/>
        </authorList>
    </citation>
    <scope>NUCLEOTIDE SEQUENCE [LARGE SCALE GENOMIC DNA]</scope>
    <source>
        <strain evidence="1 2">H1</strain>
    </source>
</reference>
<keyword evidence="2" id="KW-1185">Reference proteome</keyword>
<gene>
    <name evidence="1" type="ORF">BKE30_05055</name>
</gene>
<proteinExistence type="predicted"/>
<dbReference type="RefSeq" id="WP_076877539.1">
    <property type="nucleotide sequence ID" value="NZ_MLCN01000012.1"/>
</dbReference>
<comment type="caution">
    <text evidence="1">The sequence shown here is derived from an EMBL/GenBank/DDBJ whole genome shotgun (WGS) entry which is preliminary data.</text>
</comment>
<evidence type="ECO:0000313" key="2">
    <source>
        <dbReference type="Proteomes" id="UP000192132"/>
    </source>
</evidence>
<protein>
    <submittedName>
        <fullName evidence="1">Uncharacterized protein</fullName>
    </submittedName>
</protein>
<organism evidence="1 2">
    <name type="scientific">Alkanindiges hydrocarboniclasticus</name>
    <dbReference type="NCBI Taxonomy" id="1907941"/>
    <lineage>
        <taxon>Bacteria</taxon>
        <taxon>Pseudomonadati</taxon>
        <taxon>Pseudomonadota</taxon>
        <taxon>Gammaproteobacteria</taxon>
        <taxon>Moraxellales</taxon>
        <taxon>Moraxellaceae</taxon>
        <taxon>Alkanindiges</taxon>
    </lineage>
</organism>
<sequence length="92" mass="10286">MNNKNVDNTDLSKLSIQQLQNPDLKKDNKSHTFTLVNHSDHLTGNQPGLNPNPQAILTQPCLQDHMAVRQSLSPVLYQSPVLEQPKPPVWPA</sequence>
<dbReference type="EMBL" id="MLCN01000012">
    <property type="protein sequence ID" value="ONG41341.1"/>
    <property type="molecule type" value="Genomic_DNA"/>
</dbReference>
<accession>A0A1S8CVJ3</accession>
<dbReference type="STRING" id="1907941.BKE30_05055"/>
<dbReference type="AlphaFoldDB" id="A0A1S8CVJ3"/>
<name>A0A1S8CVJ3_9GAMM</name>
<evidence type="ECO:0000313" key="1">
    <source>
        <dbReference type="EMBL" id="ONG41341.1"/>
    </source>
</evidence>
<dbReference type="OrthoDB" id="6712732at2"/>